<feature type="chain" id="PRO_5045688018" description="Outer membrane protein beta-barrel domain-containing protein" evidence="1">
    <location>
        <begin position="18"/>
        <end position="218"/>
    </location>
</feature>
<dbReference type="InterPro" id="IPR011250">
    <property type="entry name" value="OMP/PagP_B-barrel"/>
</dbReference>
<evidence type="ECO:0000256" key="1">
    <source>
        <dbReference type="SAM" id="SignalP"/>
    </source>
</evidence>
<accession>A0ABU9APG9</accession>
<proteinExistence type="predicted"/>
<keyword evidence="3" id="KW-1185">Reference proteome</keyword>
<evidence type="ECO:0000313" key="2">
    <source>
        <dbReference type="EMBL" id="MEK7949566.1"/>
    </source>
</evidence>
<organism evidence="2 3">
    <name type="scientific">Luteolibacter soli</name>
    <dbReference type="NCBI Taxonomy" id="3135280"/>
    <lineage>
        <taxon>Bacteria</taxon>
        <taxon>Pseudomonadati</taxon>
        <taxon>Verrucomicrobiota</taxon>
        <taxon>Verrucomicrobiia</taxon>
        <taxon>Verrucomicrobiales</taxon>
        <taxon>Verrucomicrobiaceae</taxon>
        <taxon>Luteolibacter</taxon>
    </lineage>
</organism>
<dbReference type="EMBL" id="JBBUKT010000001">
    <property type="protein sequence ID" value="MEK7949566.1"/>
    <property type="molecule type" value="Genomic_DNA"/>
</dbReference>
<sequence>MKRSIIAFMFVAGTAMAGTTSKEVIAPSPAPEPSLWQWFAGGSVGYLFDTEEEMYHLHVGVDTPWNWGGWRPSIFLEAGYTENEESAVIIDPTGPPTAVFTTSLNSEFSMVPVTLNFKLERELVHHLSFYFGVGAGVAFTEFDASALYFSGPVAVSEDDEVFYAQVFAGLNYNVTDSFEIYGGARWLYLDDSDISGLPSGVAGFDDDFLGELGVRFNF</sequence>
<comment type="caution">
    <text evidence="2">The sequence shown here is derived from an EMBL/GenBank/DDBJ whole genome shotgun (WGS) entry which is preliminary data.</text>
</comment>
<dbReference type="RefSeq" id="WP_341402984.1">
    <property type="nucleotide sequence ID" value="NZ_JBBUKT010000001.1"/>
</dbReference>
<dbReference type="Gene3D" id="2.40.160.20">
    <property type="match status" value="1"/>
</dbReference>
<name>A0ABU9APG9_9BACT</name>
<dbReference type="Proteomes" id="UP001371305">
    <property type="component" value="Unassembled WGS sequence"/>
</dbReference>
<feature type="signal peptide" evidence="1">
    <location>
        <begin position="1"/>
        <end position="17"/>
    </location>
</feature>
<keyword evidence="1" id="KW-0732">Signal</keyword>
<evidence type="ECO:0008006" key="4">
    <source>
        <dbReference type="Google" id="ProtNLM"/>
    </source>
</evidence>
<evidence type="ECO:0000313" key="3">
    <source>
        <dbReference type="Proteomes" id="UP001371305"/>
    </source>
</evidence>
<dbReference type="SUPFAM" id="SSF56925">
    <property type="entry name" value="OMPA-like"/>
    <property type="match status" value="1"/>
</dbReference>
<reference evidence="2 3" key="1">
    <citation type="submission" date="2024-04" db="EMBL/GenBank/DDBJ databases">
        <title>Luteolibacter sp. isolated from soil.</title>
        <authorList>
            <person name="An J."/>
        </authorList>
    </citation>
    <scope>NUCLEOTIDE SEQUENCE [LARGE SCALE GENOMIC DNA]</scope>
    <source>
        <strain evidence="2 3">Y139</strain>
    </source>
</reference>
<protein>
    <recommendedName>
        <fullName evidence="4">Outer membrane protein beta-barrel domain-containing protein</fullName>
    </recommendedName>
</protein>
<gene>
    <name evidence="2" type="ORF">WKV53_03620</name>
</gene>